<dbReference type="SUPFAM" id="SSF48403">
    <property type="entry name" value="Ankyrin repeat"/>
    <property type="match status" value="1"/>
</dbReference>
<evidence type="ECO:0000256" key="1">
    <source>
        <dbReference type="ARBA" id="ARBA00004651"/>
    </source>
</evidence>
<accession>A0A7S3EYV7</accession>
<feature type="transmembrane region" description="Helical" evidence="10">
    <location>
        <begin position="695"/>
        <end position="718"/>
    </location>
</feature>
<keyword evidence="6" id="KW-0106">Calcium</keyword>
<dbReference type="GO" id="GO:0098703">
    <property type="term" value="P:calcium ion import across plasma membrane"/>
    <property type="evidence" value="ECO:0007669"/>
    <property type="project" value="TreeGrafter"/>
</dbReference>
<evidence type="ECO:0000313" key="11">
    <source>
        <dbReference type="EMBL" id="CAE0112791.1"/>
    </source>
</evidence>
<organism evidence="11">
    <name type="scientific">Haptolina ericina</name>
    <dbReference type="NCBI Taxonomy" id="156174"/>
    <lineage>
        <taxon>Eukaryota</taxon>
        <taxon>Haptista</taxon>
        <taxon>Haptophyta</taxon>
        <taxon>Prymnesiophyceae</taxon>
        <taxon>Prymnesiales</taxon>
        <taxon>Prymnesiaceae</taxon>
        <taxon>Haptolina</taxon>
    </lineage>
</organism>
<keyword evidence="5" id="KW-0677">Repeat</keyword>
<evidence type="ECO:0000256" key="8">
    <source>
        <dbReference type="ARBA" id="ARBA00023303"/>
    </source>
</evidence>
<feature type="compositionally biased region" description="Low complexity" evidence="9">
    <location>
        <begin position="609"/>
        <end position="623"/>
    </location>
</feature>
<dbReference type="InterPro" id="IPR024862">
    <property type="entry name" value="TRPV"/>
</dbReference>
<keyword evidence="8" id="KW-0407">Ion channel</keyword>
<comment type="subcellular location">
    <subcellularLocation>
        <location evidence="1">Cell membrane</location>
        <topology evidence="1">Multi-pass membrane protein</topology>
    </subcellularLocation>
</comment>
<evidence type="ECO:0000256" key="10">
    <source>
        <dbReference type="SAM" id="Phobius"/>
    </source>
</evidence>
<feature type="transmembrane region" description="Helical" evidence="10">
    <location>
        <begin position="280"/>
        <end position="300"/>
    </location>
</feature>
<feature type="transmembrane region" description="Helical" evidence="10">
    <location>
        <begin position="193"/>
        <end position="213"/>
    </location>
</feature>
<keyword evidence="10" id="KW-0812">Transmembrane</keyword>
<keyword evidence="10" id="KW-1133">Transmembrane helix</keyword>
<keyword evidence="10" id="KW-0472">Membrane</keyword>
<evidence type="ECO:0000256" key="4">
    <source>
        <dbReference type="ARBA" id="ARBA00022568"/>
    </source>
</evidence>
<dbReference type="PANTHER" id="PTHR10582">
    <property type="entry name" value="TRANSIENT RECEPTOR POTENTIAL ION CHANNEL PROTEIN"/>
    <property type="match status" value="1"/>
</dbReference>
<gene>
    <name evidence="11" type="ORF">HERI1096_LOCUS13451</name>
</gene>
<feature type="transmembrane region" description="Helical" evidence="10">
    <location>
        <begin position="312"/>
        <end position="333"/>
    </location>
</feature>
<dbReference type="InterPro" id="IPR002110">
    <property type="entry name" value="Ankyrin_rpt"/>
</dbReference>
<keyword evidence="2" id="KW-0813">Transport</keyword>
<feature type="transmembrane region" description="Helical" evidence="10">
    <location>
        <begin position="353"/>
        <end position="373"/>
    </location>
</feature>
<dbReference type="GO" id="GO:0005216">
    <property type="term" value="F:monoatomic ion channel activity"/>
    <property type="evidence" value="ECO:0007669"/>
    <property type="project" value="InterPro"/>
</dbReference>
<sequence>MKDYGSSPLGFACHFGAKGVVGFMLSHPRTCGILDLNKNPCPLTGLYPFHAAVTSGDIDGVKFLLSLDGLDRFTRNHKSADLSLLTKDSRNGYGELTPLQLAVKRGDKALAEFMILERAVVQWQWGPVMSIAIPLDEIDSSGPSPSDVMQLLDSEDDGKGRPGLAQQLILDTFMDGFLFELFRVKWQRFARGTLVMLIILDILTFVPLVIVGMEIRLAREDRTWWMPYWVMTGALLQIGLDVLAISAWLEENGGVRGLWTRRSRQRLYAWMQRNSLQQNLVVFLATMAGCGIAAVEAGAGHDEATLKMAQRIMLAGAVYLDVVGLMGTICIPFQRLGIFSIVVDQLCSTDLPVFVMFLGGYAFTFLTTMYIAYPVEYNEQLDVCPPFNDLLTAAKAMLDLSTTGERFGMYLGGAWVEKPWENDKVLWNLNLLVFAFFYYLCMLLMHVLFLRLFMALLSDRFAAVKRSATLAWRLNFLRWVLYAELLQPSFMGPTWSGELLNGQWACVLQKPQVNLANRAKDKKSAKDKKGGERQGVDAGATTRRARQGIFVDKVETIKRRLKLAGGSSMAAFKVVSDANALLGIPSLGSLAHQVDVILRELEAQSAPPAAAAAVSGSNSDSSPLPTNGRSGIRPPRNSMADTIPPLEVKTQTAPGECVEDKVMESKLTNEIMLAFDSIARSVTKSLKKVTSVEHIAGIFFGAMVALVAYQYIITVVSWETGGMP</sequence>
<reference evidence="11" key="1">
    <citation type="submission" date="2021-01" db="EMBL/GenBank/DDBJ databases">
        <authorList>
            <person name="Corre E."/>
            <person name="Pelletier E."/>
            <person name="Niang G."/>
            <person name="Scheremetjew M."/>
            <person name="Finn R."/>
            <person name="Kale V."/>
            <person name="Holt S."/>
            <person name="Cochrane G."/>
            <person name="Meng A."/>
            <person name="Brown T."/>
            <person name="Cohen L."/>
        </authorList>
    </citation>
    <scope>NUCLEOTIDE SEQUENCE</scope>
    <source>
        <strain evidence="11">CCMP281</strain>
    </source>
</reference>
<dbReference type="PANTHER" id="PTHR10582:SF2">
    <property type="entry name" value="INACTIVE"/>
    <property type="match status" value="1"/>
</dbReference>
<feature type="compositionally biased region" description="Basic and acidic residues" evidence="9">
    <location>
        <begin position="518"/>
        <end position="535"/>
    </location>
</feature>
<feature type="transmembrane region" description="Helical" evidence="10">
    <location>
        <begin position="225"/>
        <end position="249"/>
    </location>
</feature>
<feature type="region of interest" description="Disordered" evidence="9">
    <location>
        <begin position="609"/>
        <end position="642"/>
    </location>
</feature>
<keyword evidence="7" id="KW-0406">Ion transport</keyword>
<dbReference type="EMBL" id="HBHX01024172">
    <property type="protein sequence ID" value="CAE0112791.1"/>
    <property type="molecule type" value="Transcribed_RNA"/>
</dbReference>
<evidence type="ECO:0000256" key="6">
    <source>
        <dbReference type="ARBA" id="ARBA00022837"/>
    </source>
</evidence>
<keyword evidence="3" id="KW-1003">Cell membrane</keyword>
<dbReference type="GO" id="GO:0005886">
    <property type="term" value="C:plasma membrane"/>
    <property type="evidence" value="ECO:0007669"/>
    <property type="project" value="UniProtKB-SubCell"/>
</dbReference>
<evidence type="ECO:0008006" key="12">
    <source>
        <dbReference type="Google" id="ProtNLM"/>
    </source>
</evidence>
<dbReference type="AlphaFoldDB" id="A0A7S3EYV7"/>
<dbReference type="InterPro" id="IPR036770">
    <property type="entry name" value="Ankyrin_rpt-contain_sf"/>
</dbReference>
<protein>
    <recommendedName>
        <fullName evidence="12">Ion transport domain-containing protein</fullName>
    </recommendedName>
</protein>
<evidence type="ECO:0000256" key="5">
    <source>
        <dbReference type="ARBA" id="ARBA00022737"/>
    </source>
</evidence>
<feature type="region of interest" description="Disordered" evidence="9">
    <location>
        <begin position="517"/>
        <end position="539"/>
    </location>
</feature>
<evidence type="ECO:0000256" key="3">
    <source>
        <dbReference type="ARBA" id="ARBA00022475"/>
    </source>
</evidence>
<dbReference type="SMART" id="SM00248">
    <property type="entry name" value="ANK"/>
    <property type="match status" value="3"/>
</dbReference>
<proteinExistence type="predicted"/>
<evidence type="ECO:0000256" key="9">
    <source>
        <dbReference type="SAM" id="MobiDB-lite"/>
    </source>
</evidence>
<feature type="transmembrane region" description="Helical" evidence="10">
    <location>
        <begin position="436"/>
        <end position="457"/>
    </location>
</feature>
<evidence type="ECO:0000256" key="7">
    <source>
        <dbReference type="ARBA" id="ARBA00023065"/>
    </source>
</evidence>
<name>A0A7S3EYV7_9EUKA</name>
<evidence type="ECO:0000256" key="2">
    <source>
        <dbReference type="ARBA" id="ARBA00022448"/>
    </source>
</evidence>
<dbReference type="Gene3D" id="1.25.40.20">
    <property type="entry name" value="Ankyrin repeat-containing domain"/>
    <property type="match status" value="1"/>
</dbReference>
<keyword evidence="4" id="KW-0109">Calcium transport</keyword>